<dbReference type="RefSeq" id="WP_089023333.1">
    <property type="nucleotide sequence ID" value="NZ_NIQC01000009.1"/>
</dbReference>
<protein>
    <submittedName>
        <fullName evidence="1">Competence protein ComFB</fullName>
    </submittedName>
</protein>
<dbReference type="Proteomes" id="UP000214588">
    <property type="component" value="Unassembled WGS sequence"/>
</dbReference>
<name>A0A226BYF4_9FIRM</name>
<dbReference type="InterPro" id="IPR019657">
    <property type="entry name" value="ComFB"/>
</dbReference>
<organism evidence="1 2">
    <name type="scientific">Natranaerobius trueperi</name>
    <dbReference type="NCBI Taxonomy" id="759412"/>
    <lineage>
        <taxon>Bacteria</taxon>
        <taxon>Bacillati</taxon>
        <taxon>Bacillota</taxon>
        <taxon>Clostridia</taxon>
        <taxon>Natranaerobiales</taxon>
        <taxon>Natranaerobiaceae</taxon>
        <taxon>Natranaerobius</taxon>
    </lineage>
</organism>
<comment type="caution">
    <text evidence="1">The sequence shown here is derived from an EMBL/GenBank/DDBJ whole genome shotgun (WGS) entry which is preliminary data.</text>
</comment>
<keyword evidence="2" id="KW-1185">Reference proteome</keyword>
<accession>A0A226BYF4</accession>
<proteinExistence type="predicted"/>
<dbReference type="EMBL" id="NIQC01000009">
    <property type="protein sequence ID" value="OWZ84043.1"/>
    <property type="molecule type" value="Genomic_DNA"/>
</dbReference>
<evidence type="ECO:0000313" key="1">
    <source>
        <dbReference type="EMBL" id="OWZ84043.1"/>
    </source>
</evidence>
<dbReference type="AlphaFoldDB" id="A0A226BYF4"/>
<dbReference type="OrthoDB" id="5616024at2"/>
<sequence length="90" mass="10226">MSNLNLKNYMEDVVLKKLNSLLAERSSICNCDHCKKDIMAIALNNLPPRYIVTEKGEIYSKIDSLMVQFSTDVTAEIVKAIEKVNKSPRH</sequence>
<dbReference type="Pfam" id="PF10719">
    <property type="entry name" value="ComFB"/>
    <property type="match status" value="1"/>
</dbReference>
<evidence type="ECO:0000313" key="2">
    <source>
        <dbReference type="Proteomes" id="UP000214588"/>
    </source>
</evidence>
<gene>
    <name evidence="1" type="ORF">CDO51_05650</name>
</gene>
<reference evidence="1 2" key="1">
    <citation type="submission" date="2017-06" db="EMBL/GenBank/DDBJ databases">
        <title>Draft Genome Sequence of Natranaerobius trueperi halophilic, alkalithermophilic bacteria from soda lakes.</title>
        <authorList>
            <person name="Zhao B."/>
        </authorList>
    </citation>
    <scope>NUCLEOTIDE SEQUENCE [LARGE SCALE GENOMIC DNA]</scope>
    <source>
        <strain evidence="1 2">DSM 18760</strain>
    </source>
</reference>